<dbReference type="Proteomes" id="UP000253647">
    <property type="component" value="Unassembled WGS sequence"/>
</dbReference>
<organism evidence="1 2">
    <name type="scientific">Marinobacter nauticus</name>
    <name type="common">Marinobacter hydrocarbonoclasticus</name>
    <name type="synonym">Marinobacter aquaeolei</name>
    <dbReference type="NCBI Taxonomy" id="2743"/>
    <lineage>
        <taxon>Bacteria</taxon>
        <taxon>Pseudomonadati</taxon>
        <taxon>Pseudomonadota</taxon>
        <taxon>Gammaproteobacteria</taxon>
        <taxon>Pseudomonadales</taxon>
        <taxon>Marinobacteraceae</taxon>
        <taxon>Marinobacter</taxon>
    </lineage>
</organism>
<reference evidence="1 2" key="1">
    <citation type="submission" date="2018-07" db="EMBL/GenBank/DDBJ databases">
        <title>Freshwater and sediment microbial communities from various areas in North America, analyzing microbe dynamics in response to fracking.</title>
        <authorList>
            <person name="Lamendella R."/>
        </authorList>
    </citation>
    <scope>NUCLEOTIDE SEQUENCE [LARGE SCALE GENOMIC DNA]</scope>
    <source>
        <strain evidence="1 2">105B</strain>
    </source>
</reference>
<sequence>MWSNRSKRSTVFGSGINCLPVAYPLIPDSLYRFFFYVLLLIPGAVKSDTFPLAPLIVMAPDIPGMSEPGESGRDVELVNAVLEACGWEAEFVYQPFGRHIRTFRDLRAADGVMTVPLSLDIPGFSTSAYIWYHNGAFYNASVVGPITTIDDLAGLRAVTFQNGIDILRLSDRVDEFELLLEVTDQTIHARMQLMGRVDVILADGLVVATLDRRIRSDRRFGESWPKELDDFVFYPVFNPTPYKVVFRSEELASQFDECFDRLSTKGRIVEINSKHIDQYQELLLHRYLGF</sequence>
<dbReference type="AlphaFoldDB" id="A0A368XPS9"/>
<dbReference type="Gene3D" id="3.40.190.10">
    <property type="entry name" value="Periplasmic binding protein-like II"/>
    <property type="match status" value="2"/>
</dbReference>
<comment type="caution">
    <text evidence="1">The sequence shown here is derived from an EMBL/GenBank/DDBJ whole genome shotgun (WGS) entry which is preliminary data.</text>
</comment>
<protein>
    <submittedName>
        <fullName evidence="1">ABC-type amino acid transport substrate-binding protein</fullName>
    </submittedName>
</protein>
<dbReference type="SUPFAM" id="SSF53850">
    <property type="entry name" value="Periplasmic binding protein-like II"/>
    <property type="match status" value="1"/>
</dbReference>
<dbReference type="EMBL" id="QPJI01000006">
    <property type="protein sequence ID" value="RCW69028.1"/>
    <property type="molecule type" value="Genomic_DNA"/>
</dbReference>
<proteinExistence type="predicted"/>
<evidence type="ECO:0000313" key="2">
    <source>
        <dbReference type="Proteomes" id="UP000253647"/>
    </source>
</evidence>
<evidence type="ECO:0000313" key="1">
    <source>
        <dbReference type="EMBL" id="RCW69028.1"/>
    </source>
</evidence>
<gene>
    <name evidence="1" type="ORF">DET61_106124</name>
</gene>
<accession>A0A368XPS9</accession>
<name>A0A368XPS9_MARNT</name>